<name>A0A2T7NG69_POMCA</name>
<dbReference type="GO" id="GO:0005829">
    <property type="term" value="C:cytosol"/>
    <property type="evidence" value="ECO:0007669"/>
    <property type="project" value="TreeGrafter"/>
</dbReference>
<comment type="caution">
    <text evidence="2">The sequence shown here is derived from an EMBL/GenBank/DDBJ whole genome shotgun (WGS) entry which is preliminary data.</text>
</comment>
<dbReference type="Gene3D" id="1.25.10.10">
    <property type="entry name" value="Leucine-rich Repeat Variant"/>
    <property type="match status" value="1"/>
</dbReference>
<dbReference type="Pfam" id="PF10521">
    <property type="entry name" value="Tti2"/>
    <property type="match status" value="1"/>
</dbReference>
<dbReference type="Proteomes" id="UP000245119">
    <property type="component" value="Linkage Group LG13"/>
</dbReference>
<reference evidence="2 3" key="1">
    <citation type="submission" date="2018-04" db="EMBL/GenBank/DDBJ databases">
        <title>The genome of golden apple snail Pomacea canaliculata provides insight into stress tolerance and invasive adaptation.</title>
        <authorList>
            <person name="Liu C."/>
            <person name="Liu B."/>
            <person name="Ren Y."/>
            <person name="Zhang Y."/>
            <person name="Wang H."/>
            <person name="Li S."/>
            <person name="Jiang F."/>
            <person name="Yin L."/>
            <person name="Zhang G."/>
            <person name="Qian W."/>
            <person name="Fan W."/>
        </authorList>
    </citation>
    <scope>NUCLEOTIDE SEQUENCE [LARGE SCALE GENOMIC DNA]</scope>
    <source>
        <strain evidence="2">SZHN2017</strain>
        <tissue evidence="2">Muscle</tissue>
    </source>
</reference>
<dbReference type="OMA" id="GCAKWCE"/>
<dbReference type="InterPro" id="IPR011989">
    <property type="entry name" value="ARM-like"/>
</dbReference>
<dbReference type="InterPro" id="IPR016024">
    <property type="entry name" value="ARM-type_fold"/>
</dbReference>
<gene>
    <name evidence="2" type="ORF">C0Q70_20654</name>
</gene>
<evidence type="ECO:0000313" key="3">
    <source>
        <dbReference type="Proteomes" id="UP000245119"/>
    </source>
</evidence>
<proteinExistence type="inferred from homology"/>
<dbReference type="OrthoDB" id="6417021at2759"/>
<organism evidence="2 3">
    <name type="scientific">Pomacea canaliculata</name>
    <name type="common">Golden apple snail</name>
    <dbReference type="NCBI Taxonomy" id="400727"/>
    <lineage>
        <taxon>Eukaryota</taxon>
        <taxon>Metazoa</taxon>
        <taxon>Spiralia</taxon>
        <taxon>Lophotrochozoa</taxon>
        <taxon>Mollusca</taxon>
        <taxon>Gastropoda</taxon>
        <taxon>Caenogastropoda</taxon>
        <taxon>Architaenioglossa</taxon>
        <taxon>Ampullarioidea</taxon>
        <taxon>Ampullariidae</taxon>
        <taxon>Pomacea</taxon>
    </lineage>
</organism>
<dbReference type="PANTHER" id="PTHR32226">
    <property type="entry name" value="TELO2-INTERACTING PROTEIN 2"/>
    <property type="match status" value="1"/>
</dbReference>
<accession>A0A2T7NG69</accession>
<comment type="similarity">
    <text evidence="1">Belongs to the TTI2 family.</text>
</comment>
<evidence type="ECO:0008006" key="4">
    <source>
        <dbReference type="Google" id="ProtNLM"/>
    </source>
</evidence>
<protein>
    <recommendedName>
        <fullName evidence="4">TELO2-interacting protein 2</fullName>
    </recommendedName>
</protein>
<dbReference type="SUPFAM" id="SSF48371">
    <property type="entry name" value="ARM repeat"/>
    <property type="match status" value="1"/>
</dbReference>
<keyword evidence="3" id="KW-1185">Reference proteome</keyword>
<dbReference type="GO" id="GO:0005634">
    <property type="term" value="C:nucleus"/>
    <property type="evidence" value="ECO:0007669"/>
    <property type="project" value="TreeGrafter"/>
</dbReference>
<dbReference type="EMBL" id="PZQS01000013">
    <property type="protein sequence ID" value="PVD20160.1"/>
    <property type="molecule type" value="Genomic_DNA"/>
</dbReference>
<evidence type="ECO:0000313" key="2">
    <source>
        <dbReference type="EMBL" id="PVD20160.1"/>
    </source>
</evidence>
<dbReference type="AlphaFoldDB" id="A0A2T7NG69"/>
<dbReference type="STRING" id="400727.A0A2T7NG69"/>
<evidence type="ECO:0000256" key="1">
    <source>
        <dbReference type="ARBA" id="ARBA00034736"/>
    </source>
</evidence>
<dbReference type="PANTHER" id="PTHR32226:SF2">
    <property type="entry name" value="TELO2-INTERACTING PROTEIN 2"/>
    <property type="match status" value="1"/>
</dbReference>
<dbReference type="GO" id="GO:0110078">
    <property type="term" value="C:TTT Hsp90 cochaperone complex"/>
    <property type="evidence" value="ECO:0007669"/>
    <property type="project" value="InterPro"/>
</dbReference>
<sequence>MVEPKDQSSMSFSDIKEALSTTQCCGRKIDLLKLATANLQESSGRKAFSGMPASDVSLLLDQIIDIAIPVQFPDCEQFTFEEKDFDRLSDKTEGVLKFVNVFVDVCIENGEREKKWVGRCLPKLLVVITSNMRKNLWSTEAIQSYCLLVLDRLRHMYKVDSFSDLLLMDVKTGERDTTTHTKNVCGRYLQFIIQKLTRDNWYKNPTFIESFYWMLTQMIKFPHLSAYLDFVLPPALNFVDSHLVHYRVLGIQCLHHIITNVSQDELRWYGRASVVFDALKHQIYSREPDIIHCLHPALLAILPVVDKDPAKPSEPTHARQADILLSILIINARAENGIVLRRLFTQCIADFIDIMEVSAVRHLGTLVSLISEYLEVFDGPEERSRLNALRILRSLLKNVWPRIFHHTDTILTSLLKLLQDVECDKTTTPCSVKKKLKEDAIACLLLLRELCPDVQLCLQAVCQEKELSYIACIVSDFM</sequence>
<dbReference type="InterPro" id="IPR018870">
    <property type="entry name" value="Tti2"/>
</dbReference>